<accession>A0A553JLH4</accession>
<keyword evidence="3" id="KW-1185">Reference proteome</keyword>
<proteinExistence type="predicted"/>
<sequence>MSDNKFTDLPDSKFQISFWIGSLGWIGIWLLLDKHRFIAVYCLQQVPCRDAPMSQWQDAKERPDVQILQ</sequence>
<dbReference type="RefSeq" id="WP_144041321.1">
    <property type="nucleotide sequence ID" value="NZ_VKGK01000021.1"/>
</dbReference>
<keyword evidence="1" id="KW-0812">Transmembrane</keyword>
<reference evidence="3" key="1">
    <citation type="submission" date="2019-07" db="EMBL/GenBank/DDBJ databases">
        <title>Shewanella sp. YLB-08 draft genomic sequence.</title>
        <authorList>
            <person name="Yu L."/>
        </authorList>
    </citation>
    <scope>NUCLEOTIDE SEQUENCE [LARGE SCALE GENOMIC DNA]</scope>
    <source>
        <strain evidence="3">JCM 20706</strain>
    </source>
</reference>
<comment type="caution">
    <text evidence="2">The sequence shown here is derived from an EMBL/GenBank/DDBJ whole genome shotgun (WGS) entry which is preliminary data.</text>
</comment>
<keyword evidence="1" id="KW-0472">Membrane</keyword>
<dbReference type="EMBL" id="VKGK01000021">
    <property type="protein sequence ID" value="TRY13291.1"/>
    <property type="molecule type" value="Genomic_DNA"/>
</dbReference>
<evidence type="ECO:0000313" key="2">
    <source>
        <dbReference type="EMBL" id="TRY13291.1"/>
    </source>
</evidence>
<organism evidence="2 3">
    <name type="scientific">Shewanella hanedai</name>
    <name type="common">Alteromonas hanedai</name>
    <dbReference type="NCBI Taxonomy" id="25"/>
    <lineage>
        <taxon>Bacteria</taxon>
        <taxon>Pseudomonadati</taxon>
        <taxon>Pseudomonadota</taxon>
        <taxon>Gammaproteobacteria</taxon>
        <taxon>Alteromonadales</taxon>
        <taxon>Shewanellaceae</taxon>
        <taxon>Shewanella</taxon>
    </lineage>
</organism>
<evidence type="ECO:0000256" key="1">
    <source>
        <dbReference type="SAM" id="Phobius"/>
    </source>
</evidence>
<feature type="transmembrane region" description="Helical" evidence="1">
    <location>
        <begin position="14"/>
        <end position="32"/>
    </location>
</feature>
<protein>
    <submittedName>
        <fullName evidence="2">Uncharacterized protein</fullName>
    </submittedName>
</protein>
<dbReference type="Proteomes" id="UP000318126">
    <property type="component" value="Unassembled WGS sequence"/>
</dbReference>
<evidence type="ECO:0000313" key="3">
    <source>
        <dbReference type="Proteomes" id="UP000318126"/>
    </source>
</evidence>
<gene>
    <name evidence="2" type="ORF">FN961_16730</name>
</gene>
<keyword evidence="1" id="KW-1133">Transmembrane helix</keyword>
<name>A0A553JLH4_SHEHA</name>
<dbReference type="AlphaFoldDB" id="A0A553JLH4"/>